<evidence type="ECO:0000313" key="8">
    <source>
        <dbReference type="Proteomes" id="UP000032800"/>
    </source>
</evidence>
<dbReference type="AlphaFoldDB" id="A0A8D9NAU2"/>
<evidence type="ECO:0000259" key="6">
    <source>
        <dbReference type="Pfam" id="PF00327"/>
    </source>
</evidence>
<dbReference type="SUPFAM" id="SSF55129">
    <property type="entry name" value="Ribosomal protein L30p/L7e"/>
    <property type="match status" value="1"/>
</dbReference>
<feature type="domain" description="Large ribosomal subunit protein uL30-like ferredoxin-like fold" evidence="6">
    <location>
        <begin position="3"/>
        <end position="53"/>
    </location>
</feature>
<dbReference type="RefSeq" id="WP_219848790.1">
    <property type="nucleotide sequence ID" value="NZ_LN649255.1"/>
</dbReference>
<protein>
    <recommendedName>
        <fullName evidence="5">Large ribosomal subunit protein uL30</fullName>
    </recommendedName>
</protein>
<dbReference type="GO" id="GO:0003735">
    <property type="term" value="F:structural constituent of ribosome"/>
    <property type="evidence" value="ECO:0007669"/>
    <property type="project" value="InterPro"/>
</dbReference>
<evidence type="ECO:0000256" key="5">
    <source>
        <dbReference type="HAMAP-Rule" id="MF_01371"/>
    </source>
</evidence>
<name>A0A8D9NAU2_9GAMM</name>
<dbReference type="Gene3D" id="3.30.1390.20">
    <property type="entry name" value="Ribosomal protein L30, ferredoxin-like fold domain"/>
    <property type="match status" value="1"/>
</dbReference>
<evidence type="ECO:0000256" key="2">
    <source>
        <dbReference type="ARBA" id="ARBA00011838"/>
    </source>
</evidence>
<dbReference type="InterPro" id="IPR016082">
    <property type="entry name" value="Ribosomal_uL30_ferredoxin-like"/>
</dbReference>
<dbReference type="NCBIfam" id="TIGR01308">
    <property type="entry name" value="rpmD_bact"/>
    <property type="match status" value="1"/>
</dbReference>
<accession>A0A8D9NAU2</accession>
<dbReference type="PANTHER" id="PTHR15892:SF2">
    <property type="entry name" value="LARGE RIBOSOMAL SUBUNIT PROTEIN UL30M"/>
    <property type="match status" value="1"/>
</dbReference>
<keyword evidence="3 5" id="KW-0689">Ribosomal protein</keyword>
<organism evidence="7 8">
    <name type="scientific">Candidatus Portiera aleyrodidarum</name>
    <name type="common">primary endosymbiont of Bemisia tabaci</name>
    <dbReference type="NCBI Taxonomy" id="91844"/>
    <lineage>
        <taxon>Bacteria</taxon>
        <taxon>Pseudomonadati</taxon>
        <taxon>Pseudomonadota</taxon>
        <taxon>Gammaproteobacteria</taxon>
        <taxon>Candidatus Johnevansiales</taxon>
        <taxon>Candidatus Johnevansiaceae</taxon>
        <taxon>Candidatus Portiera</taxon>
    </lineage>
</organism>
<dbReference type="InterPro" id="IPR036919">
    <property type="entry name" value="Ribo_uL30_ferredoxin-like_sf"/>
</dbReference>
<keyword evidence="4 5" id="KW-0687">Ribonucleoprotein</keyword>
<sequence>MKLKVTQIRSIIGRKKKQRANVKGLGLKGINKTVEIKDNLETRGMLRKVKKIVQIKGEK</sequence>
<evidence type="ECO:0000256" key="1">
    <source>
        <dbReference type="ARBA" id="ARBA00007594"/>
    </source>
</evidence>
<reference evidence="7 8" key="1">
    <citation type="journal article" date="2015" name="Genome Biol. Evol.">
        <title>Genome evolution in the primary endosymbiont of whiteflies sheds light on their divergence.</title>
        <authorList>
            <person name="Santos-Garcia D."/>
            <person name="Vargas-Chavez C."/>
            <person name="Moya A."/>
            <person name="Latorre A."/>
            <person name="Silva"/>
            <person name="F J."/>
        </authorList>
    </citation>
    <scope>NUCLEOTIDE SEQUENCE [LARGE SCALE GENOMIC DNA]</scope>
    <source>
        <strain evidence="8">AD-VLC</strain>
    </source>
</reference>
<comment type="similarity">
    <text evidence="1 5">Belongs to the universal ribosomal protein uL30 family.</text>
</comment>
<gene>
    <name evidence="5 7" type="primary">rpmD</name>
    <name evidence="7" type="ORF">PAD_120</name>
</gene>
<dbReference type="Pfam" id="PF00327">
    <property type="entry name" value="Ribosomal_L30"/>
    <property type="match status" value="1"/>
</dbReference>
<dbReference type="Proteomes" id="UP000032800">
    <property type="component" value="Chromosome I"/>
</dbReference>
<dbReference type="GO" id="GO:0006412">
    <property type="term" value="P:translation"/>
    <property type="evidence" value="ECO:0007669"/>
    <property type="project" value="UniProtKB-UniRule"/>
</dbReference>
<dbReference type="PIRSF" id="PIRSF002211">
    <property type="entry name" value="Ribosomal_L30_bac-type"/>
    <property type="match status" value="1"/>
</dbReference>
<evidence type="ECO:0000256" key="3">
    <source>
        <dbReference type="ARBA" id="ARBA00022980"/>
    </source>
</evidence>
<dbReference type="InterPro" id="IPR005996">
    <property type="entry name" value="Ribosomal_uL30_bac-type"/>
</dbReference>
<dbReference type="CDD" id="cd01658">
    <property type="entry name" value="Ribosomal_L30"/>
    <property type="match status" value="1"/>
</dbReference>
<dbReference type="HAMAP" id="MF_01371_B">
    <property type="entry name" value="Ribosomal_uL30_B"/>
    <property type="match status" value="1"/>
</dbReference>
<dbReference type="GO" id="GO:0022625">
    <property type="term" value="C:cytosolic large ribosomal subunit"/>
    <property type="evidence" value="ECO:0007669"/>
    <property type="project" value="TreeGrafter"/>
</dbReference>
<evidence type="ECO:0000313" key="7">
    <source>
        <dbReference type="EMBL" id="CEI58681.1"/>
    </source>
</evidence>
<evidence type="ECO:0000256" key="4">
    <source>
        <dbReference type="ARBA" id="ARBA00023274"/>
    </source>
</evidence>
<comment type="subunit">
    <text evidence="2 5">Part of the 50S ribosomal subunit.</text>
</comment>
<dbReference type="KEGG" id="plc:PAD_120"/>
<proteinExistence type="inferred from homology"/>
<dbReference type="PANTHER" id="PTHR15892">
    <property type="entry name" value="MITOCHONDRIAL RIBOSOMAL PROTEIN L30"/>
    <property type="match status" value="1"/>
</dbReference>
<dbReference type="EMBL" id="LN649255">
    <property type="protein sequence ID" value="CEI58681.1"/>
    <property type="molecule type" value="Genomic_DNA"/>
</dbReference>